<dbReference type="PROSITE" id="PS50893">
    <property type="entry name" value="ABC_TRANSPORTER_2"/>
    <property type="match status" value="1"/>
</dbReference>
<keyword evidence="4" id="KW-1185">Reference proteome</keyword>
<dbReference type="PANTHER" id="PTHR24220">
    <property type="entry name" value="IMPORT ATP-BINDING PROTEIN"/>
    <property type="match status" value="1"/>
</dbReference>
<dbReference type="InterPro" id="IPR027417">
    <property type="entry name" value="P-loop_NTPase"/>
</dbReference>
<feature type="domain" description="ABC transporter" evidence="2">
    <location>
        <begin position="67"/>
        <end position="318"/>
    </location>
</feature>
<dbReference type="AlphaFoldDB" id="A0A7T1WU69"/>
<organism evidence="3 4">
    <name type="scientific">Streptomyces bathyalis</name>
    <dbReference type="NCBI Taxonomy" id="2710756"/>
    <lineage>
        <taxon>Bacteria</taxon>
        <taxon>Bacillati</taxon>
        <taxon>Actinomycetota</taxon>
        <taxon>Actinomycetes</taxon>
        <taxon>Kitasatosporales</taxon>
        <taxon>Streptomycetaceae</taxon>
        <taxon>Streptomyces</taxon>
    </lineage>
</organism>
<dbReference type="GO" id="GO:0016887">
    <property type="term" value="F:ATP hydrolysis activity"/>
    <property type="evidence" value="ECO:0007669"/>
    <property type="project" value="InterPro"/>
</dbReference>
<feature type="compositionally biased region" description="Basic and acidic residues" evidence="1">
    <location>
        <begin position="288"/>
        <end position="311"/>
    </location>
</feature>
<feature type="region of interest" description="Disordered" evidence="1">
    <location>
        <begin position="1"/>
        <end position="64"/>
    </location>
</feature>
<name>A0A7T1WU69_9ACTN</name>
<dbReference type="SUPFAM" id="SSF52540">
    <property type="entry name" value="P-loop containing nucleoside triphosphate hydrolases"/>
    <property type="match status" value="1"/>
</dbReference>
<dbReference type="KEGG" id="sbat:G4Z16_26155"/>
<evidence type="ECO:0000313" key="3">
    <source>
        <dbReference type="EMBL" id="QPP11003.1"/>
    </source>
</evidence>
<keyword evidence="3" id="KW-0067">ATP-binding</keyword>
<dbReference type="EMBL" id="CP048882">
    <property type="protein sequence ID" value="QPP11003.1"/>
    <property type="molecule type" value="Genomic_DNA"/>
</dbReference>
<sequence>MRRGGSVGETAHESHGSGEPDRVKGSGPRANGPKADNADESTATEASPDTRAPERESTASAGKGVGLRAEDLALDGPRGRVFSGVRFEAAPGSLVALEGPSGSGRTCLLLALSGRMKATGGHAVVGGRRLPEQLAAVRRFSALAAVPGVTDLEPSLSVAEHLRERVLLQRRFGGSLRALLRPRRERTAASRARVDSALAMAGLDPEALPKGPRTRVRDLERLEVLRLSVALALLGGPRLLAVDDVDFKLSEPERDEAWSLLRSVASSGVTVLAVCSEAPPGAVVVRTDTGRERQQPAETRKSDGTSKKEAADALAEPGRA</sequence>
<dbReference type="PANTHER" id="PTHR24220:SF364">
    <property type="entry name" value="FLUOROQUINOLONES EXPORT ATP-BINDING PROTEIN RV2688C"/>
    <property type="match status" value="1"/>
</dbReference>
<dbReference type="Pfam" id="PF00005">
    <property type="entry name" value="ABC_tran"/>
    <property type="match status" value="1"/>
</dbReference>
<reference evidence="4" key="1">
    <citation type="submission" date="2020-02" db="EMBL/GenBank/DDBJ databases">
        <title>Streptomyces sp. ASO4wet.</title>
        <authorList>
            <person name="Risdian C."/>
            <person name="Landwehr W."/>
            <person name="Schupp P."/>
            <person name="Wink J."/>
        </authorList>
    </citation>
    <scope>NUCLEOTIDE SEQUENCE [LARGE SCALE GENOMIC DNA]</scope>
    <source>
        <strain evidence="4">ASO4wet</strain>
    </source>
</reference>
<accession>A0A7T1WU69</accession>
<dbReference type="GO" id="GO:0005524">
    <property type="term" value="F:ATP binding"/>
    <property type="evidence" value="ECO:0007669"/>
    <property type="project" value="UniProtKB-KW"/>
</dbReference>
<evidence type="ECO:0000259" key="2">
    <source>
        <dbReference type="PROSITE" id="PS50893"/>
    </source>
</evidence>
<dbReference type="InterPro" id="IPR015854">
    <property type="entry name" value="ABC_transpr_LolD-like"/>
</dbReference>
<gene>
    <name evidence="3" type="ORF">G4Z16_26155</name>
</gene>
<dbReference type="InterPro" id="IPR003439">
    <property type="entry name" value="ABC_transporter-like_ATP-bd"/>
</dbReference>
<evidence type="ECO:0000313" key="4">
    <source>
        <dbReference type="Proteomes" id="UP000595046"/>
    </source>
</evidence>
<dbReference type="GO" id="GO:0005886">
    <property type="term" value="C:plasma membrane"/>
    <property type="evidence" value="ECO:0007669"/>
    <property type="project" value="TreeGrafter"/>
</dbReference>
<dbReference type="Gene3D" id="3.40.50.300">
    <property type="entry name" value="P-loop containing nucleotide triphosphate hydrolases"/>
    <property type="match status" value="1"/>
</dbReference>
<keyword evidence="3" id="KW-0547">Nucleotide-binding</keyword>
<dbReference type="Proteomes" id="UP000595046">
    <property type="component" value="Chromosome"/>
</dbReference>
<proteinExistence type="predicted"/>
<feature type="compositionally biased region" description="Basic and acidic residues" evidence="1">
    <location>
        <begin position="10"/>
        <end position="24"/>
    </location>
</feature>
<dbReference type="GO" id="GO:0022857">
    <property type="term" value="F:transmembrane transporter activity"/>
    <property type="evidence" value="ECO:0007669"/>
    <property type="project" value="TreeGrafter"/>
</dbReference>
<protein>
    <submittedName>
        <fullName evidence="3">ATP-binding cassette domain-containing protein</fullName>
    </submittedName>
</protein>
<evidence type="ECO:0000256" key="1">
    <source>
        <dbReference type="SAM" id="MobiDB-lite"/>
    </source>
</evidence>
<feature type="region of interest" description="Disordered" evidence="1">
    <location>
        <begin position="283"/>
        <end position="320"/>
    </location>
</feature>